<feature type="domain" description="Zn(2)-C6 fungal-type" evidence="7">
    <location>
        <begin position="17"/>
        <end position="50"/>
    </location>
</feature>
<dbReference type="Gene3D" id="4.10.240.10">
    <property type="entry name" value="Zn(2)-C6 fungal-type DNA-binding domain"/>
    <property type="match status" value="1"/>
</dbReference>
<feature type="compositionally biased region" description="Polar residues" evidence="6">
    <location>
        <begin position="50"/>
        <end position="59"/>
    </location>
</feature>
<dbReference type="CDD" id="cd12148">
    <property type="entry name" value="fungal_TF_MHR"/>
    <property type="match status" value="1"/>
</dbReference>
<evidence type="ECO:0000313" key="9">
    <source>
        <dbReference type="Proteomes" id="UP000777438"/>
    </source>
</evidence>
<organism evidence="8 9">
    <name type="scientific">Thelonectria olida</name>
    <dbReference type="NCBI Taxonomy" id="1576542"/>
    <lineage>
        <taxon>Eukaryota</taxon>
        <taxon>Fungi</taxon>
        <taxon>Dikarya</taxon>
        <taxon>Ascomycota</taxon>
        <taxon>Pezizomycotina</taxon>
        <taxon>Sordariomycetes</taxon>
        <taxon>Hypocreomycetidae</taxon>
        <taxon>Hypocreales</taxon>
        <taxon>Nectriaceae</taxon>
        <taxon>Thelonectria</taxon>
    </lineage>
</organism>
<accession>A0A9P8W7T1</accession>
<dbReference type="AlphaFoldDB" id="A0A9P8W7T1"/>
<dbReference type="OrthoDB" id="424974at2759"/>
<dbReference type="InterPro" id="IPR036864">
    <property type="entry name" value="Zn2-C6_fun-type_DNA-bd_sf"/>
</dbReference>
<dbReference type="GO" id="GO:0000435">
    <property type="term" value="P:positive regulation of transcription from RNA polymerase II promoter by galactose"/>
    <property type="evidence" value="ECO:0007669"/>
    <property type="project" value="TreeGrafter"/>
</dbReference>
<dbReference type="PROSITE" id="PS50048">
    <property type="entry name" value="ZN2_CY6_FUNGAL_2"/>
    <property type="match status" value="1"/>
</dbReference>
<feature type="compositionally biased region" description="Polar residues" evidence="6">
    <location>
        <begin position="117"/>
        <end position="129"/>
    </location>
</feature>
<proteinExistence type="predicted"/>
<evidence type="ECO:0000259" key="7">
    <source>
        <dbReference type="PROSITE" id="PS50048"/>
    </source>
</evidence>
<evidence type="ECO:0000256" key="1">
    <source>
        <dbReference type="ARBA" id="ARBA00022723"/>
    </source>
</evidence>
<dbReference type="PANTHER" id="PTHR47424:SF3">
    <property type="entry name" value="REGULATORY PROTEIN GAL4"/>
    <property type="match status" value="1"/>
</dbReference>
<dbReference type="GO" id="GO:0008270">
    <property type="term" value="F:zinc ion binding"/>
    <property type="evidence" value="ECO:0007669"/>
    <property type="project" value="InterPro"/>
</dbReference>
<name>A0A9P8W7T1_9HYPO</name>
<keyword evidence="9" id="KW-1185">Reference proteome</keyword>
<evidence type="ECO:0000313" key="8">
    <source>
        <dbReference type="EMBL" id="KAH6892571.1"/>
    </source>
</evidence>
<keyword evidence="1" id="KW-0479">Metal-binding</keyword>
<dbReference type="CDD" id="cd00067">
    <property type="entry name" value="GAL4"/>
    <property type="match status" value="1"/>
</dbReference>
<protein>
    <submittedName>
        <fullName evidence="8">Fungal-specific transcription factor domain-containing protein</fullName>
    </submittedName>
</protein>
<dbReference type="InterPro" id="IPR007219">
    <property type="entry name" value="XnlR_reg_dom"/>
</dbReference>
<comment type="caution">
    <text evidence="8">The sequence shown here is derived from an EMBL/GenBank/DDBJ whole genome shotgun (WGS) entry which is preliminary data.</text>
</comment>
<evidence type="ECO:0000256" key="6">
    <source>
        <dbReference type="SAM" id="MobiDB-lite"/>
    </source>
</evidence>
<dbReference type="GO" id="GO:0005634">
    <property type="term" value="C:nucleus"/>
    <property type="evidence" value="ECO:0007669"/>
    <property type="project" value="TreeGrafter"/>
</dbReference>
<dbReference type="Pfam" id="PF04082">
    <property type="entry name" value="Fungal_trans"/>
    <property type="match status" value="1"/>
</dbReference>
<keyword evidence="4" id="KW-0804">Transcription</keyword>
<reference evidence="8 9" key="1">
    <citation type="journal article" date="2021" name="Nat. Commun.">
        <title>Genetic determinants of endophytism in the Arabidopsis root mycobiome.</title>
        <authorList>
            <person name="Mesny F."/>
            <person name="Miyauchi S."/>
            <person name="Thiergart T."/>
            <person name="Pickel B."/>
            <person name="Atanasova L."/>
            <person name="Karlsson M."/>
            <person name="Huettel B."/>
            <person name="Barry K.W."/>
            <person name="Haridas S."/>
            <person name="Chen C."/>
            <person name="Bauer D."/>
            <person name="Andreopoulos W."/>
            <person name="Pangilinan J."/>
            <person name="LaButti K."/>
            <person name="Riley R."/>
            <person name="Lipzen A."/>
            <person name="Clum A."/>
            <person name="Drula E."/>
            <person name="Henrissat B."/>
            <person name="Kohler A."/>
            <person name="Grigoriev I.V."/>
            <person name="Martin F.M."/>
            <person name="Hacquard S."/>
        </authorList>
    </citation>
    <scope>NUCLEOTIDE SEQUENCE [LARGE SCALE GENOMIC DNA]</scope>
    <source>
        <strain evidence="8 9">MPI-CAGE-CH-0241</strain>
    </source>
</reference>
<dbReference type="Pfam" id="PF00172">
    <property type="entry name" value="Zn_clus"/>
    <property type="match status" value="1"/>
</dbReference>
<dbReference type="GO" id="GO:0000981">
    <property type="term" value="F:DNA-binding transcription factor activity, RNA polymerase II-specific"/>
    <property type="evidence" value="ECO:0007669"/>
    <property type="project" value="InterPro"/>
</dbReference>
<keyword evidence="3" id="KW-0238">DNA-binding</keyword>
<dbReference type="EMBL" id="JAGPYM010000007">
    <property type="protein sequence ID" value="KAH6892571.1"/>
    <property type="molecule type" value="Genomic_DNA"/>
</dbReference>
<dbReference type="InterPro" id="IPR001138">
    <property type="entry name" value="Zn2Cys6_DnaBD"/>
</dbReference>
<dbReference type="SMART" id="SM00906">
    <property type="entry name" value="Fungal_trans"/>
    <property type="match status" value="1"/>
</dbReference>
<feature type="region of interest" description="Disordered" evidence="6">
    <location>
        <begin position="50"/>
        <end position="129"/>
    </location>
</feature>
<dbReference type="GO" id="GO:0000978">
    <property type="term" value="F:RNA polymerase II cis-regulatory region sequence-specific DNA binding"/>
    <property type="evidence" value="ECO:0007669"/>
    <property type="project" value="TreeGrafter"/>
</dbReference>
<dbReference type="GO" id="GO:0006351">
    <property type="term" value="P:DNA-templated transcription"/>
    <property type="evidence" value="ECO:0007669"/>
    <property type="project" value="InterPro"/>
</dbReference>
<sequence>MDPLRRHRQKRLKIDVACETCRAKKVRCDGARPACGCCSRKLSLRDNCRYSNDSSTKANPPQIPPSPHNDQHPSPMSAARRHSSIGNESHAGHRPTSHGHVPSARSPLAQESRPIREQSSSTWITINKQPNELRRDAYARARPGQSENASSPSIIDSMTTVVDEGTHTHEFFGSSSTGSFTAQIKKAIDIRLGMAPSCASEGGDTTISRDAGKSTAFSSTLGTPNVASYVLPPRRQADHLIELYWFYVDPLYPFLDKERWHHYYNAIFAGTVMDTDEQLFVATLYILLAISTQLLESLTANQRDESSTKYMKMAQEIMPLNLWSTGSLELVQYLLLTSQYLQSTNQPNQTWITVGSAVRIAQGLGLHLPETSASRSDPAERELMRRLWYGCILMDRMVSITHGRPAMVSEHVATVVPFPMSTPAQANVPDKLLGNAIDHALFFVKSVQLYEITHRAIISLYGDKCQKNGGKTSPLHNGHVLEEDEDIDTVVRLDRSLTKWESELPERLRWSQLQASEDKITQRQIVILQMRFLHARILLLRPILSRFCLSHIPPETRDSISDNLQARVVEQGALLCVSTAQRIVSLLVEHQTTDGTVGLLPAWWYRVYYVYSAATILITARLRPEVFPIADVAHSWAQAMSLLKADDKFGNSARRCHAALQILSTKMLQLVPGGQAVQTNTAKRTGAEQVADSLLPGEGPTDHVPHGSESAAVHQQHFIDAFAPPIADLGELGLEEFDIDVNDMSWLNEMHAAWGFLNE</sequence>
<keyword evidence="5" id="KW-0539">Nucleus</keyword>
<keyword evidence="2" id="KW-0805">Transcription regulation</keyword>
<gene>
    <name evidence="8" type="ORF">B0T10DRAFT_438466</name>
</gene>
<dbReference type="SUPFAM" id="SSF57701">
    <property type="entry name" value="Zn2/Cys6 DNA-binding domain"/>
    <property type="match status" value="1"/>
</dbReference>
<dbReference type="SMART" id="SM00066">
    <property type="entry name" value="GAL4"/>
    <property type="match status" value="1"/>
</dbReference>
<dbReference type="PANTHER" id="PTHR47424">
    <property type="entry name" value="REGULATORY PROTEIN GAL4"/>
    <property type="match status" value="1"/>
</dbReference>
<evidence type="ECO:0000256" key="4">
    <source>
        <dbReference type="ARBA" id="ARBA00023163"/>
    </source>
</evidence>
<evidence type="ECO:0000256" key="2">
    <source>
        <dbReference type="ARBA" id="ARBA00023015"/>
    </source>
</evidence>
<evidence type="ECO:0000256" key="5">
    <source>
        <dbReference type="ARBA" id="ARBA00023242"/>
    </source>
</evidence>
<dbReference type="InterPro" id="IPR051127">
    <property type="entry name" value="Fungal_SecMet_Regulators"/>
</dbReference>
<evidence type="ECO:0000256" key="3">
    <source>
        <dbReference type="ARBA" id="ARBA00023125"/>
    </source>
</evidence>
<dbReference type="Proteomes" id="UP000777438">
    <property type="component" value="Unassembled WGS sequence"/>
</dbReference>